<reference evidence="3" key="1">
    <citation type="submission" date="2016-10" db="EMBL/GenBank/DDBJ databases">
        <authorList>
            <person name="Varghese N."/>
            <person name="Submissions S."/>
        </authorList>
    </citation>
    <scope>NUCLEOTIDE SEQUENCE [LARGE SCALE GENOMIC DNA]</scope>
    <source>
        <strain evidence="3">DSM 217</strain>
    </source>
</reference>
<name>A0A1H2TYU2_THIRO</name>
<dbReference type="Pfam" id="PF08808">
    <property type="entry name" value="RES"/>
    <property type="match status" value="1"/>
</dbReference>
<dbReference type="Proteomes" id="UP000198816">
    <property type="component" value="Unassembled WGS sequence"/>
</dbReference>
<dbReference type="STRING" id="1058.SAMN05421783_104231"/>
<dbReference type="RefSeq" id="WP_245731769.1">
    <property type="nucleotide sequence ID" value="NZ_FNNZ01000004.1"/>
</dbReference>
<protein>
    <submittedName>
        <fullName evidence="2">RES domain-containing protein</fullName>
    </submittedName>
</protein>
<dbReference type="SMART" id="SM00953">
    <property type="entry name" value="RES"/>
    <property type="match status" value="1"/>
</dbReference>
<evidence type="ECO:0000313" key="2">
    <source>
        <dbReference type="EMBL" id="SDW48897.1"/>
    </source>
</evidence>
<evidence type="ECO:0000259" key="1">
    <source>
        <dbReference type="SMART" id="SM00953"/>
    </source>
</evidence>
<evidence type="ECO:0000313" key="3">
    <source>
        <dbReference type="Proteomes" id="UP000198816"/>
    </source>
</evidence>
<gene>
    <name evidence="2" type="ORF">SAMN05421783_104231</name>
</gene>
<sequence length="179" mass="19553">MTEAPPTRPFVGVVYRAHNPRWAFAPTSGDGAARHGGRFNPRGTPALYTSLDPKTAWMEAQQGLPFKAQPMTLVGYRVRCERIIDLTDPAVLAARGVDDATLACAWEDLVSRDRTPPSWSLAETLIAVGCHGALVPSFAPGTTRAERDLVPWQWSDTPPCQALVIDDFGRLPKDDASWV</sequence>
<dbReference type="EMBL" id="FNNZ01000004">
    <property type="protein sequence ID" value="SDW48897.1"/>
    <property type="molecule type" value="Genomic_DNA"/>
</dbReference>
<dbReference type="InterPro" id="IPR014914">
    <property type="entry name" value="RES_dom"/>
</dbReference>
<organism evidence="2 3">
    <name type="scientific">Thiocapsa roseopersicina</name>
    <dbReference type="NCBI Taxonomy" id="1058"/>
    <lineage>
        <taxon>Bacteria</taxon>
        <taxon>Pseudomonadati</taxon>
        <taxon>Pseudomonadota</taxon>
        <taxon>Gammaproteobacteria</taxon>
        <taxon>Chromatiales</taxon>
        <taxon>Chromatiaceae</taxon>
        <taxon>Thiocapsa</taxon>
    </lineage>
</organism>
<dbReference type="AlphaFoldDB" id="A0A1H2TYU2"/>
<accession>A0A1H2TYU2</accession>
<feature type="domain" description="RES" evidence="1">
    <location>
        <begin position="26"/>
        <end position="152"/>
    </location>
</feature>
<keyword evidence="3" id="KW-1185">Reference proteome</keyword>
<proteinExistence type="predicted"/>